<organism evidence="2">
    <name type="scientific">Arundo donax</name>
    <name type="common">Giant reed</name>
    <name type="synonym">Donax arundinaceus</name>
    <dbReference type="NCBI Taxonomy" id="35708"/>
    <lineage>
        <taxon>Eukaryota</taxon>
        <taxon>Viridiplantae</taxon>
        <taxon>Streptophyta</taxon>
        <taxon>Embryophyta</taxon>
        <taxon>Tracheophyta</taxon>
        <taxon>Spermatophyta</taxon>
        <taxon>Magnoliopsida</taxon>
        <taxon>Liliopsida</taxon>
        <taxon>Poales</taxon>
        <taxon>Poaceae</taxon>
        <taxon>PACMAD clade</taxon>
        <taxon>Arundinoideae</taxon>
        <taxon>Arundineae</taxon>
        <taxon>Arundo</taxon>
    </lineage>
</organism>
<feature type="region of interest" description="Disordered" evidence="1">
    <location>
        <begin position="1"/>
        <end position="40"/>
    </location>
</feature>
<sequence length="40" mass="4428">MRRRPPGAAAVRTIGSGGQRRHPAVSSTAPWRRTGRSRSW</sequence>
<dbReference type="EMBL" id="GBRH01220205">
    <property type="protein sequence ID" value="JAD77690.1"/>
    <property type="molecule type" value="Transcribed_RNA"/>
</dbReference>
<reference evidence="2" key="2">
    <citation type="journal article" date="2015" name="Data Brief">
        <title>Shoot transcriptome of the giant reed, Arundo donax.</title>
        <authorList>
            <person name="Barrero R.A."/>
            <person name="Guerrero F.D."/>
            <person name="Moolhuijzen P."/>
            <person name="Goolsby J.A."/>
            <person name="Tidwell J."/>
            <person name="Bellgard S.E."/>
            <person name="Bellgard M.I."/>
        </authorList>
    </citation>
    <scope>NUCLEOTIDE SEQUENCE</scope>
    <source>
        <tissue evidence="2">Shoot tissue taken approximately 20 cm above the soil surface</tissue>
    </source>
</reference>
<reference evidence="2" key="1">
    <citation type="submission" date="2014-09" db="EMBL/GenBank/DDBJ databases">
        <authorList>
            <person name="Magalhaes I.L.F."/>
            <person name="Oliveira U."/>
            <person name="Santos F.R."/>
            <person name="Vidigal T.H.D.A."/>
            <person name="Brescovit A.D."/>
            <person name="Santos A.J."/>
        </authorList>
    </citation>
    <scope>NUCLEOTIDE SEQUENCE</scope>
    <source>
        <tissue evidence="2">Shoot tissue taken approximately 20 cm above the soil surface</tissue>
    </source>
</reference>
<evidence type="ECO:0000256" key="1">
    <source>
        <dbReference type="SAM" id="MobiDB-lite"/>
    </source>
</evidence>
<protein>
    <submittedName>
        <fullName evidence="2">Cl146_1</fullName>
    </submittedName>
</protein>
<proteinExistence type="predicted"/>
<name>A0A0A9CWD3_ARUDO</name>
<accession>A0A0A9CWD3</accession>
<evidence type="ECO:0000313" key="2">
    <source>
        <dbReference type="EMBL" id="JAD77690.1"/>
    </source>
</evidence>
<dbReference type="AlphaFoldDB" id="A0A0A9CWD3"/>